<reference evidence="3 4" key="1">
    <citation type="submission" date="2024-04" db="EMBL/GenBank/DDBJ databases">
        <title>Genome sequencing and assembly of rice foliar adapted Chryseobacterium endophyticum OsEnb-ALM-A6.</title>
        <authorList>
            <person name="Kumar S."/>
            <person name="Javed M."/>
            <person name="Chouhan V."/>
            <person name="Charishma K."/>
            <person name="Patel A."/>
            <person name="Kumar M."/>
            <person name="Sahu K.P."/>
            <person name="Kumar A."/>
        </authorList>
    </citation>
    <scope>NUCLEOTIDE SEQUENCE [LARGE SCALE GENOMIC DNA]</scope>
    <source>
        <strain evidence="3 4">OsEnb-ALM-A6</strain>
    </source>
</reference>
<evidence type="ECO:0000259" key="2">
    <source>
        <dbReference type="Pfam" id="PF22013"/>
    </source>
</evidence>
<proteinExistence type="predicted"/>
<evidence type="ECO:0000313" key="4">
    <source>
        <dbReference type="Proteomes" id="UP001463665"/>
    </source>
</evidence>
<protein>
    <recommendedName>
        <fullName evidence="5">NUMOD4 domain-containing protein</fullName>
    </recommendedName>
</protein>
<dbReference type="Pfam" id="PF22013">
    <property type="entry name" value="PG_1098_Fer"/>
    <property type="match status" value="1"/>
</dbReference>
<evidence type="ECO:0000313" key="3">
    <source>
        <dbReference type="EMBL" id="XAO73195.1"/>
    </source>
</evidence>
<evidence type="ECO:0008006" key="5">
    <source>
        <dbReference type="Google" id="ProtNLM"/>
    </source>
</evidence>
<sequence length="84" mass="9864">MKKLHQNTHLYTSDQKINDFPGRVFEMESIDAKQIPKKGQFNIISKNYPLKPEEIRKKYHLKDGGQNYLIFTQSKKGKIILKSV</sequence>
<feature type="domain" description="THUMP-like" evidence="1">
    <location>
        <begin position="32"/>
        <end position="77"/>
    </location>
</feature>
<feature type="domain" description="PG-1098 ferredoxin-like" evidence="2">
    <location>
        <begin position="1"/>
        <end position="21"/>
    </location>
</feature>
<dbReference type="InterPro" id="IPR054168">
    <property type="entry name" value="PG_1098_Fer"/>
</dbReference>
<keyword evidence="4" id="KW-1185">Reference proteome</keyword>
<name>A0AAU6WL19_9FLAO</name>
<dbReference type="EMBL" id="CP154834">
    <property type="protein sequence ID" value="XAO73195.1"/>
    <property type="molecule type" value="Genomic_DNA"/>
</dbReference>
<dbReference type="Pfam" id="PF18096">
    <property type="entry name" value="Thump_like"/>
    <property type="match status" value="1"/>
</dbReference>
<dbReference type="Proteomes" id="UP001463665">
    <property type="component" value="Chromosome"/>
</dbReference>
<dbReference type="RefSeq" id="WP_345765763.1">
    <property type="nucleotide sequence ID" value="NZ_CP154834.1"/>
</dbReference>
<dbReference type="AlphaFoldDB" id="A0AAU6WL19"/>
<evidence type="ECO:0000259" key="1">
    <source>
        <dbReference type="Pfam" id="PF18096"/>
    </source>
</evidence>
<accession>A0AAU6WL19</accession>
<gene>
    <name evidence="3" type="ORF">AAFP95_15545</name>
</gene>
<dbReference type="InterPro" id="IPR041497">
    <property type="entry name" value="Thump-like"/>
</dbReference>
<organism evidence="3 4">
    <name type="scientific">Chryseobacterium endophyticum</name>
    <dbReference type="NCBI Taxonomy" id="1854762"/>
    <lineage>
        <taxon>Bacteria</taxon>
        <taxon>Pseudomonadati</taxon>
        <taxon>Bacteroidota</taxon>
        <taxon>Flavobacteriia</taxon>
        <taxon>Flavobacteriales</taxon>
        <taxon>Weeksellaceae</taxon>
        <taxon>Chryseobacterium group</taxon>
        <taxon>Chryseobacterium</taxon>
    </lineage>
</organism>